<sequence>MSVLYKRYCRLTIAEGKENTKAIDFSAFRVSFTISQSLKGEPRSANIRIYNVNSETVSRIRQEGQKVILEAGYESNHAIIFQGDLIQRYRTKAESGNDTCLIILASTADQAHSYAVVNASLPAGASPVDVHQAILSEYARYGVEKGYVPELAQTKLARGKVLFCPAKDAMTTFCRTHQLQYSYLDTGLACVPVKETFPGKPFLLNERTGLVGTPEMSIDGLKVTSLLRPEIRLDTTLEIENDSIFYDESYGSQKKEDNKKKTTQKQNDTFDVDGVYKVISLTHKGDTYGKAWYSEMNCVAANPSKTGSSATAKKEK</sequence>
<evidence type="ECO:0000313" key="1">
    <source>
        <dbReference type="EMBL" id="EEO29969.1"/>
    </source>
</evidence>
<protein>
    <submittedName>
        <fullName evidence="1">Uncharacterized protein</fullName>
    </submittedName>
</protein>
<dbReference type="OrthoDB" id="2087522at2"/>
<dbReference type="Proteomes" id="UP000005089">
    <property type="component" value="Unassembled WGS sequence"/>
</dbReference>
<dbReference type="GeneID" id="77135036"/>
<dbReference type="RefSeq" id="WP_005880784.1">
    <property type="nucleotide sequence ID" value="NZ_CP019430.1"/>
</dbReference>
<dbReference type="eggNOG" id="ENOG502ZC7P">
    <property type="taxonomic scope" value="Bacteria"/>
</dbReference>
<name>C3X9U3_OXAFO</name>
<keyword evidence="2" id="KW-1185">Reference proteome</keyword>
<evidence type="ECO:0000313" key="2">
    <source>
        <dbReference type="Proteomes" id="UP000005089"/>
    </source>
</evidence>
<reference evidence="1 2" key="1">
    <citation type="submission" date="2009-02" db="EMBL/GenBank/DDBJ databases">
        <title>The Genome Sequence of Oxalobacter formigenes OXCC13.</title>
        <authorList>
            <consortium name="The Broad Institute Genome Sequencing Platform"/>
            <person name="Ward D."/>
            <person name="Young S.K."/>
            <person name="Kodira C.D."/>
            <person name="Zeng Q."/>
            <person name="Koehrsen M."/>
            <person name="Alvarado L."/>
            <person name="Berlin A."/>
            <person name="Borenstein D."/>
            <person name="Chen Z."/>
            <person name="Engels R."/>
            <person name="Freedman E."/>
            <person name="Gellesch M."/>
            <person name="Goldberg J."/>
            <person name="Griggs A."/>
            <person name="Gujja S."/>
            <person name="Heiman D."/>
            <person name="Hepburn T."/>
            <person name="Howarth C."/>
            <person name="Jen D."/>
            <person name="Larson L."/>
            <person name="Lewis B."/>
            <person name="Mehta T."/>
            <person name="Park D."/>
            <person name="Pearson M."/>
            <person name="Roberts A."/>
            <person name="Saif S."/>
            <person name="Shea T."/>
            <person name="Shenoy N."/>
            <person name="Sisk P."/>
            <person name="Stolte C."/>
            <person name="Sykes S."/>
            <person name="Walk T."/>
            <person name="White J."/>
            <person name="Yandava C."/>
            <person name="Allison M.J."/>
            <person name="Lander E."/>
            <person name="Nusbaum C."/>
            <person name="Galagan J."/>
            <person name="Birren B."/>
        </authorList>
    </citation>
    <scope>NUCLEOTIDE SEQUENCE [LARGE SCALE GENOMIC DNA]</scope>
    <source>
        <strain evidence="1 2">OXCC13</strain>
    </source>
</reference>
<accession>C3X9U3</accession>
<dbReference type="STRING" id="847.BRW83_1149"/>
<dbReference type="AlphaFoldDB" id="C3X9U3"/>
<gene>
    <name evidence="1" type="ORF">OFBG_00997</name>
</gene>
<organism evidence="1 2">
    <name type="scientific">Oxalobacter formigenes OXCC13</name>
    <dbReference type="NCBI Taxonomy" id="556269"/>
    <lineage>
        <taxon>Bacteria</taxon>
        <taxon>Pseudomonadati</taxon>
        <taxon>Pseudomonadota</taxon>
        <taxon>Betaproteobacteria</taxon>
        <taxon>Burkholderiales</taxon>
        <taxon>Oxalobacteraceae</taxon>
        <taxon>Oxalobacter</taxon>
    </lineage>
</organism>
<dbReference type="HOGENOM" id="CLU_059703_0_0_4"/>
<dbReference type="EMBL" id="GG658170">
    <property type="protein sequence ID" value="EEO29969.1"/>
    <property type="molecule type" value="Genomic_DNA"/>
</dbReference>
<proteinExistence type="predicted"/>
<dbReference type="NCBIfam" id="NF047561">
    <property type="entry name" value="orf58_phage_fam"/>
    <property type="match status" value="1"/>
</dbReference>